<dbReference type="OrthoDB" id="2222027at2"/>
<dbReference type="Proteomes" id="UP000245938">
    <property type="component" value="Unassembled WGS sequence"/>
</dbReference>
<organism evidence="1 2">
    <name type="scientific">Kurthia sibirica</name>
    <dbReference type="NCBI Taxonomy" id="202750"/>
    <lineage>
        <taxon>Bacteria</taxon>
        <taxon>Bacillati</taxon>
        <taxon>Bacillota</taxon>
        <taxon>Bacilli</taxon>
        <taxon>Bacillales</taxon>
        <taxon>Caryophanaceae</taxon>
        <taxon>Kurthia</taxon>
    </lineage>
</organism>
<dbReference type="Gene3D" id="3.40.50.1820">
    <property type="entry name" value="alpha/beta hydrolase"/>
    <property type="match status" value="1"/>
</dbReference>
<name>A0A2U3AIW1_9BACL</name>
<proteinExistence type="predicted"/>
<comment type="caution">
    <text evidence="1">The sequence shown here is derived from an EMBL/GenBank/DDBJ whole genome shotgun (WGS) entry which is preliminary data.</text>
</comment>
<sequence>MKSENFVLFHGTGGNEFSLLQIAGDLNPEAGIISFIGDVGEGVERRFFKRLKDGQLDRQDFEKRVDLFLAQWDKLAIENSIFIGYSNGANFILGILEKRPDLAKRILLLHPSNLGYTFAGTSNSEIIMTTGAMDGLAVPGDVMKLSKQLAEYFPQTTLKLIDGGHEITNAEIDYLQQVIQ</sequence>
<protein>
    <submittedName>
        <fullName evidence="1">Phospholipase</fullName>
    </submittedName>
</protein>
<keyword evidence="2" id="KW-1185">Reference proteome</keyword>
<evidence type="ECO:0000313" key="2">
    <source>
        <dbReference type="Proteomes" id="UP000245938"/>
    </source>
</evidence>
<evidence type="ECO:0000313" key="1">
    <source>
        <dbReference type="EMBL" id="PWI24424.1"/>
    </source>
</evidence>
<dbReference type="SUPFAM" id="SSF53474">
    <property type="entry name" value="alpha/beta-Hydrolases"/>
    <property type="match status" value="1"/>
</dbReference>
<dbReference type="AlphaFoldDB" id="A0A2U3AIW1"/>
<accession>A0A2U3AIW1</accession>
<gene>
    <name evidence="1" type="ORF">DEX24_13810</name>
</gene>
<reference evidence="1 2" key="1">
    <citation type="submission" date="2018-05" db="EMBL/GenBank/DDBJ databases">
        <title>Kurthia sibirica genome sequence.</title>
        <authorList>
            <person name="Maclea K.S."/>
            <person name="Goen A.E."/>
        </authorList>
    </citation>
    <scope>NUCLEOTIDE SEQUENCE [LARGE SCALE GENOMIC DNA]</scope>
    <source>
        <strain evidence="1 2">ATCC 49154</strain>
    </source>
</reference>
<dbReference type="EMBL" id="QFVR01000022">
    <property type="protein sequence ID" value="PWI24424.1"/>
    <property type="molecule type" value="Genomic_DNA"/>
</dbReference>
<dbReference type="InterPro" id="IPR029058">
    <property type="entry name" value="AB_hydrolase_fold"/>
</dbReference>